<evidence type="ECO:0000259" key="1">
    <source>
        <dbReference type="Pfam" id="PF13460"/>
    </source>
</evidence>
<dbReference type="Proteomes" id="UP000728106">
    <property type="component" value="Unassembled WGS sequence"/>
</dbReference>
<feature type="domain" description="NAD(P)-binding" evidence="1">
    <location>
        <begin position="10"/>
        <end position="193"/>
    </location>
</feature>
<dbReference type="AlphaFoldDB" id="A0AA40YWD8"/>
<dbReference type="InterPro" id="IPR036291">
    <property type="entry name" value="NAD(P)-bd_dom_sf"/>
</dbReference>
<gene>
    <name evidence="2" type="ORF">HAU20_10595</name>
</gene>
<dbReference type="GO" id="GO:0042602">
    <property type="term" value="F:riboflavin reductase (NADPH) activity"/>
    <property type="evidence" value="ECO:0007669"/>
    <property type="project" value="TreeGrafter"/>
</dbReference>
<dbReference type="Pfam" id="PF13460">
    <property type="entry name" value="NAD_binding_10"/>
    <property type="match status" value="1"/>
</dbReference>
<dbReference type="PANTHER" id="PTHR43355">
    <property type="entry name" value="FLAVIN REDUCTASE (NADPH)"/>
    <property type="match status" value="1"/>
</dbReference>
<sequence>MTKNVLIMAANGRISRLVAARLLSEPEFADVALTLFVRKAAQVADLQADSRVSVFGGSLDNLSDVTAAMAGQDVVFVGVVDHSKNNLHTKNVIAGMKQAAVQRVIYANVLGIYDEVPGEFGAWNRATISSGLTTAAMSGQLLAESGLDYTTLRIPWLNDRDVKYVITHNDEPYLGVPGSRKSIADVIIRIIADFNFLKNDSVGIADPDTEGENRPVY</sequence>
<dbReference type="Gene3D" id="3.40.50.720">
    <property type="entry name" value="NAD(P)-binding Rossmann-like Domain"/>
    <property type="match status" value="1"/>
</dbReference>
<comment type="caution">
    <text evidence="2">The sequence shown here is derived from an EMBL/GenBank/DDBJ whole genome shotgun (WGS) entry which is preliminary data.</text>
</comment>
<proteinExistence type="predicted"/>
<evidence type="ECO:0000313" key="2">
    <source>
        <dbReference type="EMBL" id="MBJ7639819.1"/>
    </source>
</evidence>
<dbReference type="RefSeq" id="WP_199468304.1">
    <property type="nucleotide sequence ID" value="NZ_JAAOCP010000017.1"/>
</dbReference>
<dbReference type="EMBL" id="JAAOCP010000017">
    <property type="protein sequence ID" value="MBJ7639819.1"/>
    <property type="molecule type" value="Genomic_DNA"/>
</dbReference>
<protein>
    <submittedName>
        <fullName evidence="2">NAD(P)H-binding protein</fullName>
    </submittedName>
</protein>
<organism evidence="2 3">
    <name type="scientific">Weissella confusa</name>
    <name type="common">Lactobacillus confusus</name>
    <dbReference type="NCBI Taxonomy" id="1583"/>
    <lineage>
        <taxon>Bacteria</taxon>
        <taxon>Bacillati</taxon>
        <taxon>Bacillota</taxon>
        <taxon>Bacilli</taxon>
        <taxon>Lactobacillales</taxon>
        <taxon>Lactobacillaceae</taxon>
        <taxon>Weissella</taxon>
    </lineage>
</organism>
<evidence type="ECO:0000313" key="3">
    <source>
        <dbReference type="Proteomes" id="UP000728106"/>
    </source>
</evidence>
<dbReference type="SUPFAM" id="SSF51735">
    <property type="entry name" value="NAD(P)-binding Rossmann-fold domains"/>
    <property type="match status" value="1"/>
</dbReference>
<accession>A0AA40YWD8</accession>
<name>A0AA40YWD8_WEICO</name>
<dbReference type="GO" id="GO:0004074">
    <property type="term" value="F:biliverdin reductase [NAD(P)H] activity"/>
    <property type="evidence" value="ECO:0007669"/>
    <property type="project" value="TreeGrafter"/>
</dbReference>
<dbReference type="InterPro" id="IPR016040">
    <property type="entry name" value="NAD(P)-bd_dom"/>
</dbReference>
<keyword evidence="3" id="KW-1185">Reference proteome</keyword>
<dbReference type="InterPro" id="IPR051606">
    <property type="entry name" value="Polyketide_Oxido-like"/>
</dbReference>
<dbReference type="PANTHER" id="PTHR43355:SF2">
    <property type="entry name" value="FLAVIN REDUCTASE (NADPH)"/>
    <property type="match status" value="1"/>
</dbReference>
<reference evidence="2 3" key="1">
    <citation type="journal article" date="2021" name="Int. J. Food Microbiol.">
        <title>Safety demonstration of a microbial species for use in the food chain: Weissella confusa.</title>
        <authorList>
            <person name="Bourdichon F."/>
            <person name="Patrone V."/>
            <person name="Fontana A."/>
            <person name="Milani G."/>
            <person name="Morelli L."/>
        </authorList>
    </citation>
    <scope>NUCLEOTIDE SEQUENCE [LARGE SCALE GENOMIC DNA]</scope>
    <source>
        <strain evidence="2 3">CCUG 43002</strain>
    </source>
</reference>